<reference evidence="1" key="1">
    <citation type="submission" date="2021-01" db="EMBL/GenBank/DDBJ databases">
        <authorList>
            <person name="Corre E."/>
            <person name="Pelletier E."/>
            <person name="Niang G."/>
            <person name="Scheremetjew M."/>
            <person name="Finn R."/>
            <person name="Kale V."/>
            <person name="Holt S."/>
            <person name="Cochrane G."/>
            <person name="Meng A."/>
            <person name="Brown T."/>
            <person name="Cohen L."/>
        </authorList>
    </citation>
    <scope>NUCLEOTIDE SEQUENCE</scope>
    <source>
        <strain evidence="1">SAG 11-49</strain>
    </source>
</reference>
<organism evidence="1">
    <name type="scientific">Chlamydomonas leiostraca</name>
    <dbReference type="NCBI Taxonomy" id="1034604"/>
    <lineage>
        <taxon>Eukaryota</taxon>
        <taxon>Viridiplantae</taxon>
        <taxon>Chlorophyta</taxon>
        <taxon>core chlorophytes</taxon>
        <taxon>Chlorophyceae</taxon>
        <taxon>CS clade</taxon>
        <taxon>Chlamydomonadales</taxon>
        <taxon>Chlamydomonadaceae</taxon>
        <taxon>Chlamydomonas</taxon>
    </lineage>
</organism>
<dbReference type="EMBL" id="HBFB01037039">
    <property type="protein sequence ID" value="CAD8696615.1"/>
    <property type="molecule type" value="Transcribed_RNA"/>
</dbReference>
<proteinExistence type="predicted"/>
<accession>A0A7S0X160</accession>
<evidence type="ECO:0000313" key="1">
    <source>
        <dbReference type="EMBL" id="CAD8696615.1"/>
    </source>
</evidence>
<name>A0A7S0X160_9CHLO</name>
<dbReference type="AlphaFoldDB" id="A0A7S0X160"/>
<sequence>MRFASRQSQHINYLQIKMSVSIRTSTVQTARVKAAVPTRVVSRPSSRVVLRATETETETVPEFSLQASRAAADGYVEKDTAGQSNMYPTVTRPFEAGSAADSNENAGYNAGVALGAAAVAGGAIALGLLALGVSGQGEAVDANLAPLSSYRTKFASELGLNKLAPAPTPAPAVEADA</sequence>
<gene>
    <name evidence="1" type="ORF">CLEI1391_LOCUS20802</name>
</gene>
<protein>
    <submittedName>
        <fullName evidence="1">Uncharacterized protein</fullName>
    </submittedName>
</protein>